<proteinExistence type="predicted"/>
<protein>
    <recommendedName>
        <fullName evidence="1">DUF5672 domain-containing protein</fullName>
    </recommendedName>
</protein>
<gene>
    <name evidence="2" type="ORF">GCM10023231_06190</name>
</gene>
<sequence>MGVRRSLVAVVIPFYKEQLSSYEKISFQQCRSVLSQYTVIAIKPKRLSNAYIPREVDEIIEFHDHYFDGIEGYNRLMMSDDFYNVFAPLTEFILIHQLDAFVFKDELAYWCKSGYDYIGAPWPPELPYPDLVKATKMAFLKRIYRFFDIQNKDQTSIHRVQIENGVGNGGFSLRKVDKFLHIAKREKQAIEKYLSKMEDHHFNEDVFWSIEVNRKIRQLNIPAASIARKFSIENHPERLFKENGSVLPFGCHAWDKHIDFWRSIFEENFGYRV</sequence>
<dbReference type="EMBL" id="BAABIQ010000003">
    <property type="protein sequence ID" value="GAA4781435.1"/>
    <property type="molecule type" value="Genomic_DNA"/>
</dbReference>
<dbReference type="Pfam" id="PF18922">
    <property type="entry name" value="DUF5672"/>
    <property type="match status" value="1"/>
</dbReference>
<evidence type="ECO:0000313" key="2">
    <source>
        <dbReference type="EMBL" id="GAA4781435.1"/>
    </source>
</evidence>
<keyword evidence="3" id="KW-1185">Reference proteome</keyword>
<organism evidence="2 3">
    <name type="scientific">Olivibacter ginsenosidimutans</name>
    <dbReference type="NCBI Taxonomy" id="1176537"/>
    <lineage>
        <taxon>Bacteria</taxon>
        <taxon>Pseudomonadati</taxon>
        <taxon>Bacteroidota</taxon>
        <taxon>Sphingobacteriia</taxon>
        <taxon>Sphingobacteriales</taxon>
        <taxon>Sphingobacteriaceae</taxon>
        <taxon>Olivibacter</taxon>
    </lineage>
</organism>
<evidence type="ECO:0000259" key="1">
    <source>
        <dbReference type="Pfam" id="PF18922"/>
    </source>
</evidence>
<dbReference type="RefSeq" id="WP_345230234.1">
    <property type="nucleotide sequence ID" value="NZ_BAABIQ010000003.1"/>
</dbReference>
<reference evidence="3" key="1">
    <citation type="journal article" date="2019" name="Int. J. Syst. Evol. Microbiol.">
        <title>The Global Catalogue of Microorganisms (GCM) 10K type strain sequencing project: providing services to taxonomists for standard genome sequencing and annotation.</title>
        <authorList>
            <consortium name="The Broad Institute Genomics Platform"/>
            <consortium name="The Broad Institute Genome Sequencing Center for Infectious Disease"/>
            <person name="Wu L."/>
            <person name="Ma J."/>
        </authorList>
    </citation>
    <scope>NUCLEOTIDE SEQUENCE [LARGE SCALE GENOMIC DNA]</scope>
    <source>
        <strain evidence="3">JCM 18200</strain>
    </source>
</reference>
<feature type="domain" description="DUF5672" evidence="1">
    <location>
        <begin position="58"/>
        <end position="252"/>
    </location>
</feature>
<name>A0ABP9AIJ9_9SPHI</name>
<evidence type="ECO:0000313" key="3">
    <source>
        <dbReference type="Proteomes" id="UP001501411"/>
    </source>
</evidence>
<dbReference type="Proteomes" id="UP001501411">
    <property type="component" value="Unassembled WGS sequence"/>
</dbReference>
<dbReference type="InterPro" id="IPR043729">
    <property type="entry name" value="DUF5672"/>
</dbReference>
<comment type="caution">
    <text evidence="2">The sequence shown here is derived from an EMBL/GenBank/DDBJ whole genome shotgun (WGS) entry which is preliminary data.</text>
</comment>
<accession>A0ABP9AIJ9</accession>